<organism evidence="1 2">
    <name type="scientific">Caerostris darwini</name>
    <dbReference type="NCBI Taxonomy" id="1538125"/>
    <lineage>
        <taxon>Eukaryota</taxon>
        <taxon>Metazoa</taxon>
        <taxon>Ecdysozoa</taxon>
        <taxon>Arthropoda</taxon>
        <taxon>Chelicerata</taxon>
        <taxon>Arachnida</taxon>
        <taxon>Araneae</taxon>
        <taxon>Araneomorphae</taxon>
        <taxon>Entelegynae</taxon>
        <taxon>Araneoidea</taxon>
        <taxon>Araneidae</taxon>
        <taxon>Caerostris</taxon>
    </lineage>
</organism>
<name>A0AAV4Q5Q9_9ARAC</name>
<dbReference type="EMBL" id="BPLQ01003839">
    <property type="protein sequence ID" value="GIY03687.1"/>
    <property type="molecule type" value="Genomic_DNA"/>
</dbReference>
<protein>
    <submittedName>
        <fullName evidence="1">Uncharacterized protein</fullName>
    </submittedName>
</protein>
<comment type="caution">
    <text evidence="1">The sequence shown here is derived from an EMBL/GenBank/DDBJ whole genome shotgun (WGS) entry which is preliminary data.</text>
</comment>
<dbReference type="AlphaFoldDB" id="A0AAV4Q5Q9"/>
<reference evidence="1 2" key="1">
    <citation type="submission" date="2021-06" db="EMBL/GenBank/DDBJ databases">
        <title>Caerostris darwini draft genome.</title>
        <authorList>
            <person name="Kono N."/>
            <person name="Arakawa K."/>
        </authorList>
    </citation>
    <scope>NUCLEOTIDE SEQUENCE [LARGE SCALE GENOMIC DNA]</scope>
</reference>
<dbReference type="Proteomes" id="UP001054837">
    <property type="component" value="Unassembled WGS sequence"/>
</dbReference>
<keyword evidence="2" id="KW-1185">Reference proteome</keyword>
<proteinExistence type="predicted"/>
<evidence type="ECO:0000313" key="1">
    <source>
        <dbReference type="EMBL" id="GIY03687.1"/>
    </source>
</evidence>
<sequence length="223" mass="25873">MYIILFQVERFSGAKQFCFPTPSNFRVQSRASKACRNSQDKLNEPCPGNFAPLLQRPQHPSQNSSELNISSCVHANRTLCYSTFCLHSTVPLPTHSLIPRTQLKFLLDSCQILLGGLPHLGRYWQKDWPGVNAPSPPSFLYRLQKRRQEERKKPFGQYGGCCCCRKKKGGLYSVVWCAPHPLSCDGLQTKDKERECRVETILEWREHQEYNARLQHYRMYLFC</sequence>
<gene>
    <name evidence="1" type="ORF">CDAR_526871</name>
</gene>
<evidence type="ECO:0000313" key="2">
    <source>
        <dbReference type="Proteomes" id="UP001054837"/>
    </source>
</evidence>
<accession>A0AAV4Q5Q9</accession>